<organism evidence="1 2">
    <name type="scientific">Diphasiastrum complanatum</name>
    <name type="common">Issler's clubmoss</name>
    <name type="synonym">Lycopodium complanatum</name>
    <dbReference type="NCBI Taxonomy" id="34168"/>
    <lineage>
        <taxon>Eukaryota</taxon>
        <taxon>Viridiplantae</taxon>
        <taxon>Streptophyta</taxon>
        <taxon>Embryophyta</taxon>
        <taxon>Tracheophyta</taxon>
        <taxon>Lycopodiopsida</taxon>
        <taxon>Lycopodiales</taxon>
        <taxon>Lycopodiaceae</taxon>
        <taxon>Lycopodioideae</taxon>
        <taxon>Diphasiastrum</taxon>
    </lineage>
</organism>
<dbReference type="Proteomes" id="UP001162992">
    <property type="component" value="Chromosome 23"/>
</dbReference>
<evidence type="ECO:0000313" key="1">
    <source>
        <dbReference type="EMBL" id="KAJ7515081.1"/>
    </source>
</evidence>
<proteinExistence type="predicted"/>
<protein>
    <submittedName>
        <fullName evidence="1">Uncharacterized protein</fullName>
    </submittedName>
</protein>
<keyword evidence="2" id="KW-1185">Reference proteome</keyword>
<reference evidence="2" key="1">
    <citation type="journal article" date="2024" name="Proc. Natl. Acad. Sci. U.S.A.">
        <title>Extraordinary preservation of gene collinearity over three hundred million years revealed in homosporous lycophytes.</title>
        <authorList>
            <person name="Li C."/>
            <person name="Wickell D."/>
            <person name="Kuo L.Y."/>
            <person name="Chen X."/>
            <person name="Nie B."/>
            <person name="Liao X."/>
            <person name="Peng D."/>
            <person name="Ji J."/>
            <person name="Jenkins J."/>
            <person name="Williams M."/>
            <person name="Shu S."/>
            <person name="Plott C."/>
            <person name="Barry K."/>
            <person name="Rajasekar S."/>
            <person name="Grimwood J."/>
            <person name="Han X."/>
            <person name="Sun S."/>
            <person name="Hou Z."/>
            <person name="He W."/>
            <person name="Dai G."/>
            <person name="Sun C."/>
            <person name="Schmutz J."/>
            <person name="Leebens-Mack J.H."/>
            <person name="Li F.W."/>
            <person name="Wang L."/>
        </authorList>
    </citation>
    <scope>NUCLEOTIDE SEQUENCE [LARGE SCALE GENOMIC DNA]</scope>
    <source>
        <strain evidence="2">cv. PW_Plant_1</strain>
    </source>
</reference>
<accession>A0ACC2AC25</accession>
<dbReference type="EMBL" id="CM055114">
    <property type="protein sequence ID" value="KAJ7515081.1"/>
    <property type="molecule type" value="Genomic_DNA"/>
</dbReference>
<comment type="caution">
    <text evidence="1">The sequence shown here is derived from an EMBL/GenBank/DDBJ whole genome shotgun (WGS) entry which is preliminary data.</text>
</comment>
<gene>
    <name evidence="1" type="ORF">O6H91_23G070200</name>
</gene>
<name>A0ACC2AC25_DIPCM</name>
<sequence>MEAAVLDAGSKYLKAGLAVPDQDPSIVIPTAMTKAIDEDLGKENGWLSDESQWLHDTVYPIQRGVVKDWDAMEDLWRYVFYTDLGWEVGSEGQVLMADPLLTSKTLKEKTVQIMFETFNVNGFYAVEQAVLSIYAVGRISGCAIDIGHGKIDIAPVWEGAVQHNAVKRLEVSGQDLTFLLGEELEKSNPQTKLDSSTVEMLKETYGITADDQEEYAKKAEGCTTVEHTLPDGQTIKIGKERYTVGEALFQPSFLGVEGYSVAEQLVRSVLLCVPSESQKPLIENIVLCGGTSTMKGLWKSNTIVEHFQLVLLGWKREMNAIGFDTRFQKEASLLGTPSFRPSIIKPPEYMPENTMKNSAWIGGAILAKVVFPQNQHITKAEYDESGPSIVHRKCY</sequence>
<evidence type="ECO:0000313" key="2">
    <source>
        <dbReference type="Proteomes" id="UP001162992"/>
    </source>
</evidence>